<sequence length="206" mass="24053">MNINKIEEASKKFLSVYPGGFSNPELLKLAKKHIPEKMHNMALEFFNLDAFEDINKVTDNLIKIVSKASLVSLFEKPKFRDAVKAMTEEEKKQLSEGIKQLIHGDKELGFNLTLEILGSYKLAKWTLLTIVPYYYSPREEVFVKPNTTKLIIKYYELEDIKYSPKPTYDFYEKYRNYILEMKKYVDKSLDIDNAAFTGFLMMATEL</sequence>
<evidence type="ECO:0000313" key="1">
    <source>
        <dbReference type="EMBL" id="WGS64945.1"/>
    </source>
</evidence>
<reference evidence="1 2" key="1">
    <citation type="submission" date="2021-02" db="EMBL/GenBank/DDBJ databases">
        <title>Characterization of Marinitoga sp. nov. str. BP5-C20A.</title>
        <authorList>
            <person name="Erauso G."/>
            <person name="Postec A."/>
        </authorList>
    </citation>
    <scope>NUCLEOTIDE SEQUENCE [LARGE SCALE GENOMIC DNA]</scope>
    <source>
        <strain evidence="1 2">BP5-C20A</strain>
    </source>
</reference>
<keyword evidence="2" id="KW-1185">Reference proteome</keyword>
<dbReference type="EMBL" id="CP069362">
    <property type="protein sequence ID" value="WGS64945.1"/>
    <property type="molecule type" value="Genomic_DNA"/>
</dbReference>
<gene>
    <name evidence="1" type="ORF">JRV97_11410</name>
</gene>
<protein>
    <submittedName>
        <fullName evidence="1">Uncharacterized protein</fullName>
    </submittedName>
</protein>
<organism evidence="1 2">
    <name type="scientific">Marinitoga aeolica</name>
    <dbReference type="NCBI Taxonomy" id="2809031"/>
    <lineage>
        <taxon>Bacteria</taxon>
        <taxon>Thermotogati</taxon>
        <taxon>Thermotogota</taxon>
        <taxon>Thermotogae</taxon>
        <taxon>Petrotogales</taxon>
        <taxon>Petrotogaceae</taxon>
        <taxon>Marinitoga</taxon>
    </lineage>
</organism>
<evidence type="ECO:0000313" key="2">
    <source>
        <dbReference type="Proteomes" id="UP001232493"/>
    </source>
</evidence>
<accession>A0ABY8PQQ6</accession>
<dbReference type="Proteomes" id="UP001232493">
    <property type="component" value="Chromosome"/>
</dbReference>
<name>A0ABY8PQQ6_9BACT</name>
<dbReference type="RefSeq" id="WP_280999000.1">
    <property type="nucleotide sequence ID" value="NZ_CP069362.1"/>
</dbReference>
<proteinExistence type="predicted"/>